<dbReference type="EMBL" id="CP000683">
    <property type="protein sequence ID" value="ABV84706.1"/>
    <property type="molecule type" value="Genomic_DNA"/>
</dbReference>
<evidence type="ECO:0000256" key="1">
    <source>
        <dbReference type="SAM" id="Phobius"/>
    </source>
</evidence>
<keyword evidence="3" id="KW-1185">Reference proteome</keyword>
<dbReference type="AlphaFoldDB" id="A8F1C0"/>
<dbReference type="Proteomes" id="UP000001311">
    <property type="component" value="Chromosome"/>
</dbReference>
<keyword evidence="1" id="KW-0472">Membrane</keyword>
<dbReference type="PANTHER" id="PTHR30441">
    <property type="entry name" value="DUF748 DOMAIN-CONTAINING PROTEIN"/>
    <property type="match status" value="1"/>
</dbReference>
<evidence type="ECO:0000313" key="2">
    <source>
        <dbReference type="EMBL" id="ABV84706.1"/>
    </source>
</evidence>
<keyword evidence="1" id="KW-1133">Transmembrane helix</keyword>
<dbReference type="InterPro" id="IPR052894">
    <property type="entry name" value="AsmA-related"/>
</dbReference>
<dbReference type="GO" id="GO:0005886">
    <property type="term" value="C:plasma membrane"/>
    <property type="evidence" value="ECO:0007669"/>
    <property type="project" value="TreeGrafter"/>
</dbReference>
<dbReference type="PANTHER" id="PTHR30441:SF8">
    <property type="entry name" value="DUF748 DOMAIN-CONTAINING PROTEIN"/>
    <property type="match status" value="1"/>
</dbReference>
<sequence length="892" mass="99661">MLIIIYNNIFKNFFTDMIKKIAAGVIICFSLLLFIMFGALSFVNYNSVTNNFTSHLGIAKENIGKIKMNKFPLSYLVIETIREEGKLDLEQIKIHFSLWSLIKFNPKINKIDILDAKFYSNSNVLNIYNHEELIKNFFKYKLQNINLNVTNLSIINKQDYSILNFNNCILKKENALSSNYIFKATSNYIGKISGSINKRDDIVEFSLNIGNNDYGFKLSQIYKDSKLTSGSGEYQIKNLASVMYNILPDLNHLFNKFNQHEAVNVKFNISNNEDAIELKDIVIASSFIIGNGFVNIAKNDNITTNVKLDFPKIDLRSLISPNAEVTFNTSSSNIRFIFADKLLKADVAINEIILSNNEELEKIVFSSNLSKGTLKINEFSGNIKSGGEFKLTGNVTQNAVRSMFDGQLYLKHNDINSLLNILGFNDVTIKEAIPFSLSSDLKLTLIDLFFKNLLLKTDNLNLSGNFSSKFIAQTPRLDATLNISSLDLSSRTYPIISPLIEFTKNLTKDMKALDYPSKFIPIRTIGYLANLDILIDSVKYNNHVFDKMNLLAKIVPANIKISNLDFKTANSYLSTSWNLDASSVFPSLTVEIKDGNLTTDLLSPAGMLNLRNKLINDYSLDKATLQVSGTLSTLLQNDLILKNVKFYVANNNNLLQFNNIEAELLGGKLQGNGNILLEPYAINFVYALNTIDLNKVSALMPKIFTASSGKISISGSLGTNGNTLQSQLYNLTTKSQFAINNIDVNNFAIDSFIEKLDTADYKVQNLDKDINSAITTGQENIRGISGDIELQKGIALLKKVKFATQYSSGAASFAVNIYNFDMDASSILSFYVPARLVKLNTSNTSSDKDSVAHLNIKMQGSIFAPKKTFDSSELKKLLIPQTTEDKTTTDNH</sequence>
<keyword evidence="1" id="KW-0812">Transmembrane</keyword>
<organism evidence="2 3">
    <name type="scientific">Rickettsia massiliae (strain Mtu5)</name>
    <dbReference type="NCBI Taxonomy" id="416276"/>
    <lineage>
        <taxon>Bacteria</taxon>
        <taxon>Pseudomonadati</taxon>
        <taxon>Pseudomonadota</taxon>
        <taxon>Alphaproteobacteria</taxon>
        <taxon>Rickettsiales</taxon>
        <taxon>Rickettsiaceae</taxon>
        <taxon>Rickettsieae</taxon>
        <taxon>Rickettsia</taxon>
        <taxon>spotted fever group</taxon>
    </lineage>
</organism>
<proteinExistence type="predicted"/>
<gene>
    <name evidence="2" type="ordered locus">RMA_0490</name>
</gene>
<evidence type="ECO:0000313" key="3">
    <source>
        <dbReference type="Proteomes" id="UP000001311"/>
    </source>
</evidence>
<dbReference type="GO" id="GO:0090313">
    <property type="term" value="P:regulation of protein targeting to membrane"/>
    <property type="evidence" value="ECO:0007669"/>
    <property type="project" value="TreeGrafter"/>
</dbReference>
<feature type="transmembrane region" description="Helical" evidence="1">
    <location>
        <begin position="21"/>
        <end position="43"/>
    </location>
</feature>
<accession>A8F1C0</accession>
<protein>
    <submittedName>
        <fullName evidence="2">Uncharacterized protein</fullName>
    </submittedName>
</protein>
<reference evidence="2 3" key="1">
    <citation type="journal article" date="2007" name="Genome Res.">
        <title>Lateral gene transfer between obligate intracellular bacteria: evidence from the Rickettsia massiliae genome.</title>
        <authorList>
            <person name="Blanc G."/>
            <person name="Ogata H."/>
            <person name="Robert C."/>
            <person name="Audic S."/>
            <person name="Claverie J.-M."/>
            <person name="Raoult D."/>
        </authorList>
    </citation>
    <scope>NUCLEOTIDE SEQUENCE [LARGE SCALE GENOMIC DNA]</scope>
    <source>
        <strain evidence="3">Mtu5</strain>
    </source>
</reference>
<dbReference type="KEGG" id="rms:RMA_0490"/>
<name>A8F1C0_RICM5</name>
<dbReference type="HOGENOM" id="CLU_337657_0_0_5"/>